<dbReference type="GO" id="GO:0004420">
    <property type="term" value="F:hydroxymethylglutaryl-CoA reductase (NADPH) activity"/>
    <property type="evidence" value="ECO:0007669"/>
    <property type="project" value="InterPro"/>
</dbReference>
<evidence type="ECO:0000313" key="13">
    <source>
        <dbReference type="EMBL" id="EEF62699.1"/>
    </source>
</evidence>
<dbReference type="UniPathway" id="UPA00051">
    <property type="reaction ID" value="UER00465"/>
</dbReference>
<dbReference type="InterPro" id="IPR036291">
    <property type="entry name" value="NAD(P)-bd_dom_sf"/>
</dbReference>
<dbReference type="InterPro" id="IPR045865">
    <property type="entry name" value="ACT-like_dom_sf"/>
</dbReference>
<dbReference type="EC" id="1.1.1.3" evidence="4"/>
<dbReference type="Gene3D" id="3.40.50.720">
    <property type="entry name" value="NAD(P)-binding Rossmann-like Domain"/>
    <property type="match status" value="1"/>
</dbReference>
<dbReference type="SUPFAM" id="SSF51735">
    <property type="entry name" value="NAD(P)-binding Rossmann-fold domains"/>
    <property type="match status" value="1"/>
</dbReference>
<dbReference type="PANTHER" id="PTHR43331">
    <property type="entry name" value="HOMOSERINE DEHYDROGENASE"/>
    <property type="match status" value="1"/>
</dbReference>
<dbReference type="InterPro" id="IPR023076">
    <property type="entry name" value="HMG_CoA_Rdtase_CS"/>
</dbReference>
<dbReference type="EMBL" id="ABOX02000003">
    <property type="protein sequence ID" value="EEF62699.1"/>
    <property type="molecule type" value="Genomic_DNA"/>
</dbReference>
<dbReference type="PANTHER" id="PTHR43331:SF1">
    <property type="entry name" value="HOMOSERINE DEHYDROGENASE"/>
    <property type="match status" value="1"/>
</dbReference>
<keyword evidence="9" id="KW-0486">Methionine biosynthesis</keyword>
<comment type="similarity">
    <text evidence="3">Belongs to the homoserine dehydrogenase family.</text>
</comment>
<evidence type="ECO:0000256" key="1">
    <source>
        <dbReference type="ARBA" id="ARBA00005056"/>
    </source>
</evidence>
<dbReference type="SUPFAM" id="SSF55021">
    <property type="entry name" value="ACT-like"/>
    <property type="match status" value="1"/>
</dbReference>
<comment type="pathway">
    <text evidence="2">Amino-acid biosynthesis; L-methionine biosynthesis via de novo pathway; L-homoserine from L-aspartate: step 3/3.</text>
</comment>
<keyword evidence="7" id="KW-0791">Threonine biosynthesis</keyword>
<evidence type="ECO:0000256" key="8">
    <source>
        <dbReference type="ARBA" id="ARBA00023002"/>
    </source>
</evidence>
<dbReference type="FunFam" id="3.30.360.10:FF:000005">
    <property type="entry name" value="Homoserine dehydrogenase"/>
    <property type="match status" value="1"/>
</dbReference>
<evidence type="ECO:0000259" key="12">
    <source>
        <dbReference type="PROSITE" id="PS51671"/>
    </source>
</evidence>
<dbReference type="NCBIfam" id="NF004976">
    <property type="entry name" value="PRK06349.1"/>
    <property type="match status" value="1"/>
</dbReference>
<dbReference type="GO" id="GO:0009086">
    <property type="term" value="P:methionine biosynthetic process"/>
    <property type="evidence" value="ECO:0007669"/>
    <property type="project" value="UniProtKB-KW"/>
</dbReference>
<evidence type="ECO:0000256" key="5">
    <source>
        <dbReference type="ARBA" id="ARBA00013376"/>
    </source>
</evidence>
<reference evidence="13 14" key="1">
    <citation type="journal article" date="2011" name="J. Bacteriol.">
        <title>Genome sequence of 'Pedosphaera parvula' Ellin514, an aerobic Verrucomicrobial isolate from pasture soil.</title>
        <authorList>
            <person name="Kant R."/>
            <person name="van Passel M.W."/>
            <person name="Sangwan P."/>
            <person name="Palva A."/>
            <person name="Lucas S."/>
            <person name="Copeland A."/>
            <person name="Lapidus A."/>
            <person name="Glavina Del Rio T."/>
            <person name="Dalin E."/>
            <person name="Tice H."/>
            <person name="Bruce D."/>
            <person name="Goodwin L."/>
            <person name="Pitluck S."/>
            <person name="Chertkov O."/>
            <person name="Larimer F.W."/>
            <person name="Land M.L."/>
            <person name="Hauser L."/>
            <person name="Brettin T.S."/>
            <person name="Detter J.C."/>
            <person name="Han S."/>
            <person name="de Vos W.M."/>
            <person name="Janssen P.H."/>
            <person name="Smidt H."/>
        </authorList>
    </citation>
    <scope>NUCLEOTIDE SEQUENCE [LARGE SCALE GENOMIC DNA]</scope>
    <source>
        <strain evidence="13 14">Ellin514</strain>
    </source>
</reference>
<comment type="caution">
    <text evidence="13">The sequence shown here is derived from an EMBL/GenBank/DDBJ whole genome shotgun (WGS) entry which is preliminary data.</text>
</comment>
<evidence type="ECO:0000256" key="4">
    <source>
        <dbReference type="ARBA" id="ARBA00013213"/>
    </source>
</evidence>
<dbReference type="SUPFAM" id="SSF55347">
    <property type="entry name" value="Glyceraldehyde-3-phosphate dehydrogenase-like, C-terminal domain"/>
    <property type="match status" value="1"/>
</dbReference>
<feature type="active site" description="Proton donor" evidence="10">
    <location>
        <position position="230"/>
    </location>
</feature>
<dbReference type="CDD" id="cd04881">
    <property type="entry name" value="ACT_HSDH-Hom"/>
    <property type="match status" value="1"/>
</dbReference>
<dbReference type="InterPro" id="IPR016204">
    <property type="entry name" value="HDH"/>
</dbReference>
<dbReference type="Pfam" id="PF00742">
    <property type="entry name" value="Homoserine_dh"/>
    <property type="match status" value="1"/>
</dbReference>
<evidence type="ECO:0000256" key="2">
    <source>
        <dbReference type="ARBA" id="ARBA00005062"/>
    </source>
</evidence>
<dbReference type="Proteomes" id="UP000003688">
    <property type="component" value="Unassembled WGS sequence"/>
</dbReference>
<dbReference type="Pfam" id="PF01842">
    <property type="entry name" value="ACT"/>
    <property type="match status" value="1"/>
</dbReference>
<dbReference type="InterPro" id="IPR001342">
    <property type="entry name" value="HDH_cat"/>
</dbReference>
<keyword evidence="6" id="KW-0028">Amino-acid biosynthesis</keyword>
<dbReference type="STRING" id="320771.Cflav_PD5334"/>
<dbReference type="GO" id="GO:0004412">
    <property type="term" value="F:homoserine dehydrogenase activity"/>
    <property type="evidence" value="ECO:0007669"/>
    <property type="project" value="UniProtKB-EC"/>
</dbReference>
<sequence>MENRQAKSIKKGLSGNGFQGNLAVLMQQVNIGIIGGGTVGGGVYKGLQVNGALMASRLGVQLRVAKVAVRDLKKGRAVNIPPALLTTDWQSVIDDPSIHLIGEFIGGTTTARTVVLNAFKKGKSVITANKALLSAHGEELFAAAAKYGTNLYYEASVAGGIPIIKVLREGLIGNRITRIYGIVNGTCNYILSRMKLEGADFGEVLADAQRLGYAEAEPSLDIDGHDAAHKTGILASLAHGFWVKPKDIYVAGITAISKLDIQFAGQLGYTIKLLGIVKKFESGKGKSAKIQVSVYPALLPNSHVLASVNGVFNAILVRGDVVGDTLYYGRGAGQDATASAALSDFADAALDLKCGTKSRILPFTPHEQDGAVLPISEVVSRYYVRLSVIDKPGTLARITAILGEANIGISSVIQPEGHEGSSVPLILMIHDATNSNVTKALGKIAKLSAVKAPPVMIRVESFE</sequence>
<dbReference type="GO" id="GO:0050661">
    <property type="term" value="F:NADP binding"/>
    <property type="evidence" value="ECO:0007669"/>
    <property type="project" value="InterPro"/>
</dbReference>
<organism evidence="13 14">
    <name type="scientific">Pedosphaera parvula (strain Ellin514)</name>
    <dbReference type="NCBI Taxonomy" id="320771"/>
    <lineage>
        <taxon>Bacteria</taxon>
        <taxon>Pseudomonadati</taxon>
        <taxon>Verrucomicrobiota</taxon>
        <taxon>Pedosphaerae</taxon>
        <taxon>Pedosphaerales</taxon>
        <taxon>Pedosphaeraceae</taxon>
        <taxon>Pedosphaera</taxon>
    </lineage>
</organism>
<dbReference type="Pfam" id="PF03447">
    <property type="entry name" value="NAD_binding_3"/>
    <property type="match status" value="1"/>
</dbReference>
<dbReference type="RefSeq" id="WP_007413012.1">
    <property type="nucleotide sequence ID" value="NZ_ABOX02000003.1"/>
</dbReference>
<evidence type="ECO:0000256" key="11">
    <source>
        <dbReference type="PIRSR" id="PIRSR000098-2"/>
    </source>
</evidence>
<accession>B9XB14</accession>
<evidence type="ECO:0000256" key="7">
    <source>
        <dbReference type="ARBA" id="ARBA00022697"/>
    </source>
</evidence>
<dbReference type="InterPro" id="IPR005106">
    <property type="entry name" value="Asp/hSer_DH_NAD-bd"/>
</dbReference>
<protein>
    <recommendedName>
        <fullName evidence="5">Homoserine dehydrogenase</fullName>
        <ecNumber evidence="4">1.1.1.3</ecNumber>
    </recommendedName>
</protein>
<comment type="pathway">
    <text evidence="1">Amino-acid biosynthesis; L-threonine biosynthesis; L-threonine from L-aspartate: step 3/5.</text>
</comment>
<evidence type="ECO:0000256" key="6">
    <source>
        <dbReference type="ARBA" id="ARBA00022605"/>
    </source>
</evidence>
<keyword evidence="8 13" id="KW-0560">Oxidoreductase</keyword>
<dbReference type="GO" id="GO:0009088">
    <property type="term" value="P:threonine biosynthetic process"/>
    <property type="evidence" value="ECO:0007669"/>
    <property type="project" value="UniProtKB-UniPathway"/>
</dbReference>
<evidence type="ECO:0000313" key="14">
    <source>
        <dbReference type="Proteomes" id="UP000003688"/>
    </source>
</evidence>
<gene>
    <name evidence="13" type="ORF">Cflav_PD5334</name>
</gene>
<evidence type="ECO:0000256" key="9">
    <source>
        <dbReference type="ARBA" id="ARBA00023167"/>
    </source>
</evidence>
<feature type="domain" description="ACT" evidence="12">
    <location>
        <begin position="383"/>
        <end position="458"/>
    </location>
</feature>
<dbReference type="Gene3D" id="3.30.360.10">
    <property type="entry name" value="Dihydrodipicolinate Reductase, domain 2"/>
    <property type="match status" value="1"/>
</dbReference>
<dbReference type="Gene3D" id="3.30.70.260">
    <property type="match status" value="1"/>
</dbReference>
<feature type="binding site" evidence="11">
    <location>
        <begin position="34"/>
        <end position="41"/>
    </location>
    <ligand>
        <name>NADP(+)</name>
        <dbReference type="ChEBI" id="CHEBI:58349"/>
    </ligand>
</feature>
<keyword evidence="11" id="KW-0521">NADP</keyword>
<dbReference type="PROSITE" id="PS00318">
    <property type="entry name" value="HMG_COA_REDUCTASE_2"/>
    <property type="match status" value="1"/>
</dbReference>
<dbReference type="PROSITE" id="PS51671">
    <property type="entry name" value="ACT"/>
    <property type="match status" value="1"/>
</dbReference>
<feature type="binding site" evidence="11">
    <location>
        <position position="215"/>
    </location>
    <ligand>
        <name>L-homoserine</name>
        <dbReference type="ChEBI" id="CHEBI:57476"/>
    </ligand>
</feature>
<feature type="binding site" evidence="11">
    <location>
        <position position="130"/>
    </location>
    <ligand>
        <name>NADPH</name>
        <dbReference type="ChEBI" id="CHEBI:57783"/>
    </ligand>
</feature>
<dbReference type="PIRSF" id="PIRSF000098">
    <property type="entry name" value="Homoser_dehydrog"/>
    <property type="match status" value="1"/>
</dbReference>
<proteinExistence type="inferred from homology"/>
<evidence type="ECO:0000256" key="3">
    <source>
        <dbReference type="ARBA" id="ARBA00006753"/>
    </source>
</evidence>
<dbReference type="AlphaFoldDB" id="B9XB14"/>
<evidence type="ECO:0000256" key="10">
    <source>
        <dbReference type="PIRSR" id="PIRSR000098-1"/>
    </source>
</evidence>
<dbReference type="InterPro" id="IPR002912">
    <property type="entry name" value="ACT_dom"/>
</dbReference>
<keyword evidence="14" id="KW-1185">Reference proteome</keyword>
<name>B9XB14_PEDPL</name>
<dbReference type="UniPathway" id="UPA00050">
    <property type="reaction ID" value="UER00063"/>
</dbReference>